<dbReference type="RefSeq" id="WP_169541006.1">
    <property type="nucleotide sequence ID" value="NZ_JAZKKV010000001.1"/>
</dbReference>
<gene>
    <name evidence="1" type="ORF">V4836_18720</name>
</gene>
<dbReference type="AlphaFoldDB" id="A0AB35XHJ7"/>
<protein>
    <submittedName>
        <fullName evidence="1">Uncharacterized protein</fullName>
    </submittedName>
</protein>
<proteinExistence type="predicted"/>
<dbReference type="EMBL" id="JAZKKV010000001">
    <property type="protein sequence ID" value="MEE9656127.1"/>
    <property type="molecule type" value="Genomic_DNA"/>
</dbReference>
<name>A0AB35XHJ7_9ENTR</name>
<organism evidence="1 2">
    <name type="scientific">Kluyvera ascorbata</name>
    <dbReference type="NCBI Taxonomy" id="51288"/>
    <lineage>
        <taxon>Bacteria</taxon>
        <taxon>Pseudomonadati</taxon>
        <taxon>Pseudomonadota</taxon>
        <taxon>Gammaproteobacteria</taxon>
        <taxon>Enterobacterales</taxon>
        <taxon>Enterobacteriaceae</taxon>
        <taxon>Kluyvera</taxon>
    </lineage>
</organism>
<sequence length="101" mass="11140">MKITRLRLIVGHLRQIYWYINKKVGGSGGSVVQYPSRPRQLWVLLNHLLNLSGGSVALLGGSLPASENNPFLSGGSKYPFGGSVVVHFLTKKHYKSITITY</sequence>
<evidence type="ECO:0000313" key="1">
    <source>
        <dbReference type="EMBL" id="MEE9656127.1"/>
    </source>
</evidence>
<accession>A0AB35XHJ7</accession>
<comment type="caution">
    <text evidence="1">The sequence shown here is derived from an EMBL/GenBank/DDBJ whole genome shotgun (WGS) entry which is preliminary data.</text>
</comment>
<reference evidence="1 2" key="1">
    <citation type="submission" date="2023-10" db="EMBL/GenBank/DDBJ databases">
        <title>Wastewater isolates of ESBL- and carbapenemase-producing Gram-negative bacteria from New Zealand.</title>
        <authorList>
            <person name="Straub C."/>
            <person name="Weaver L."/>
            <person name="Cornelius A."/>
            <person name="Mcgill E."/>
            <person name="Dyet K."/>
            <person name="White L."/>
            <person name="Pattis I."/>
        </authorList>
    </citation>
    <scope>NUCLEOTIDE SEQUENCE [LARGE SCALE GENOMIC DNA]</scope>
    <source>
        <strain evidence="1 2">ESBL09</strain>
    </source>
</reference>
<evidence type="ECO:0000313" key="2">
    <source>
        <dbReference type="Proteomes" id="UP001331691"/>
    </source>
</evidence>
<dbReference type="Proteomes" id="UP001331691">
    <property type="component" value="Unassembled WGS sequence"/>
</dbReference>
<keyword evidence="2" id="KW-1185">Reference proteome</keyword>